<dbReference type="PANTHER" id="PTHR42933">
    <property type="entry name" value="SLR6095 PROTEIN"/>
    <property type="match status" value="1"/>
</dbReference>
<comment type="catalytic activity">
    <reaction evidence="8">
        <text>a 2'-deoxyadenosine in DNA + S-adenosyl-L-methionine = an N(6)-methyl-2'-deoxyadenosine in DNA + S-adenosyl-L-homocysteine + H(+)</text>
        <dbReference type="Rhea" id="RHEA:15197"/>
        <dbReference type="Rhea" id="RHEA-COMP:12418"/>
        <dbReference type="Rhea" id="RHEA-COMP:12419"/>
        <dbReference type="ChEBI" id="CHEBI:15378"/>
        <dbReference type="ChEBI" id="CHEBI:57856"/>
        <dbReference type="ChEBI" id="CHEBI:59789"/>
        <dbReference type="ChEBI" id="CHEBI:90615"/>
        <dbReference type="ChEBI" id="CHEBI:90616"/>
        <dbReference type="EC" id="2.1.1.72"/>
    </reaction>
</comment>
<dbReference type="RefSeq" id="WP_344580915.1">
    <property type="nucleotide sequence ID" value="NZ_BAAARK010000021.1"/>
</dbReference>
<evidence type="ECO:0000256" key="5">
    <source>
        <dbReference type="ARBA" id="ARBA00022691"/>
    </source>
</evidence>
<evidence type="ECO:0000313" key="11">
    <source>
        <dbReference type="EMBL" id="GAA2676708.1"/>
    </source>
</evidence>
<keyword evidence="5" id="KW-0949">S-adenosyl-L-methionine</keyword>
<dbReference type="SUPFAM" id="SSF53335">
    <property type="entry name" value="S-adenosyl-L-methionine-dependent methyltransferases"/>
    <property type="match status" value="1"/>
</dbReference>
<keyword evidence="7" id="KW-0238">DNA-binding</keyword>
<feature type="domain" description="DNA methylase adenine-specific" evidence="9">
    <location>
        <begin position="143"/>
        <end position="438"/>
    </location>
</feature>
<accession>A0ABN3SGG1</accession>
<keyword evidence="12" id="KW-1185">Reference proteome</keyword>
<dbReference type="Gene3D" id="1.20.1260.30">
    <property type="match status" value="1"/>
</dbReference>
<dbReference type="EC" id="2.1.1.72" evidence="2"/>
<keyword evidence="6" id="KW-0680">Restriction system</keyword>
<evidence type="ECO:0000256" key="7">
    <source>
        <dbReference type="ARBA" id="ARBA00023125"/>
    </source>
</evidence>
<reference evidence="11 12" key="1">
    <citation type="journal article" date="2019" name="Int. J. Syst. Evol. Microbiol.">
        <title>The Global Catalogue of Microorganisms (GCM) 10K type strain sequencing project: providing services to taxonomists for standard genome sequencing and annotation.</title>
        <authorList>
            <consortium name="The Broad Institute Genomics Platform"/>
            <consortium name="The Broad Institute Genome Sequencing Center for Infectious Disease"/>
            <person name="Wu L."/>
            <person name="Ma J."/>
        </authorList>
    </citation>
    <scope>NUCLEOTIDE SEQUENCE [LARGE SCALE GENOMIC DNA]</scope>
    <source>
        <strain evidence="11 12">JCM 16374</strain>
    </source>
</reference>
<evidence type="ECO:0000256" key="6">
    <source>
        <dbReference type="ARBA" id="ARBA00022747"/>
    </source>
</evidence>
<dbReference type="InterPro" id="IPR044946">
    <property type="entry name" value="Restrct_endonuc_typeI_TRD_sf"/>
</dbReference>
<keyword evidence="3" id="KW-0489">Methyltransferase</keyword>
<dbReference type="InterPro" id="IPR003356">
    <property type="entry name" value="DNA_methylase_A-5"/>
</dbReference>
<protein>
    <recommendedName>
        <fullName evidence="2">site-specific DNA-methyltransferase (adenine-specific)</fullName>
        <ecNumber evidence="2">2.1.1.72</ecNumber>
    </recommendedName>
</protein>
<dbReference type="SUPFAM" id="SSF116734">
    <property type="entry name" value="DNA methylase specificity domain"/>
    <property type="match status" value="1"/>
</dbReference>
<dbReference type="PRINTS" id="PR00507">
    <property type="entry name" value="N12N6MTFRASE"/>
</dbReference>
<dbReference type="Proteomes" id="UP001500994">
    <property type="component" value="Unassembled WGS sequence"/>
</dbReference>
<dbReference type="PROSITE" id="PS00092">
    <property type="entry name" value="N6_MTASE"/>
    <property type="match status" value="1"/>
</dbReference>
<dbReference type="InterPro" id="IPR038333">
    <property type="entry name" value="T1MK-like_N_sf"/>
</dbReference>
<dbReference type="Pfam" id="PF02384">
    <property type="entry name" value="N6_Mtase"/>
    <property type="match status" value="1"/>
</dbReference>
<evidence type="ECO:0000256" key="3">
    <source>
        <dbReference type="ARBA" id="ARBA00022603"/>
    </source>
</evidence>
<sequence length="678" mass="75566">MTLSELQAKIKSASDKMRADDNTKNALKYLEQLTWLLFLKVFDSLEENREMVAEIDDTVYKPLIEDEYRWGTWARDSKLSGDDLIDFVTDDLLPYLRELSGSSRAERFAAIFAEVRTVMKSGYSLKEVIAIVDSIDFHALDNHHSMSVIYEWLLAQTADAGWSGEFYTPRPVVETMVRCVNPKLGEKVYDPCCGSAGFLVASAEHIAPSTKTTEQREQFNSGTIYGQESGEIAALVGTMNLILHGVEDPQIIRRNTLEQDIRNVNPSDQVDVILTNPPFGGNENPQVQQNFPSKAAATELLFLQHCMAKLRDGGRSAIVLPDGILYRTETAFSTVRRRLINEFNVTAIVRLPTGVFPAAADIRTNLIFFAKSGRTESIRYYQVPSPPGKRSYSKTNPLTREVLKGVEHWLVAGEPDEYSWEVSYETLVESGFDLDIPWPNTSQVTGAETAGEQLEELQARLSILSELTETLVKAHAELHDYPLQEAIPIGNFVVETGVRAGGKTPDRFVGVSNSGGLAAFKGKPASDTSRYRELRPGDFVYNPMRVNVGSIALCRREEEAGWVSPDYAVFRLTEDAPFDAEYLLMYLKSEQGRAEIERQSRGAVRRRLYIDGLQRVTVPLPGDAEAWSALISSFASVRRHLRELPVTSVGALAAFEAAVFSPREEPDERTGEANPSLD</sequence>
<evidence type="ECO:0000259" key="9">
    <source>
        <dbReference type="Pfam" id="PF02384"/>
    </source>
</evidence>
<comment type="caution">
    <text evidence="11">The sequence shown here is derived from an EMBL/GenBank/DDBJ whole genome shotgun (WGS) entry which is preliminary data.</text>
</comment>
<comment type="similarity">
    <text evidence="1">Belongs to the N(4)/N(6)-methyltransferase family.</text>
</comment>
<dbReference type="InterPro" id="IPR002052">
    <property type="entry name" value="DNA_methylase_N6_adenine_CS"/>
</dbReference>
<dbReference type="InterPro" id="IPR029063">
    <property type="entry name" value="SAM-dependent_MTases_sf"/>
</dbReference>
<evidence type="ECO:0000256" key="8">
    <source>
        <dbReference type="ARBA" id="ARBA00047942"/>
    </source>
</evidence>
<organism evidence="11 12">
    <name type="scientific">Streptomyces lunalinharesii</name>
    <dbReference type="NCBI Taxonomy" id="333384"/>
    <lineage>
        <taxon>Bacteria</taxon>
        <taxon>Bacillati</taxon>
        <taxon>Actinomycetota</taxon>
        <taxon>Actinomycetes</taxon>
        <taxon>Kitasatosporales</taxon>
        <taxon>Streptomycetaceae</taxon>
        <taxon>Streptomyces</taxon>
    </lineage>
</organism>
<evidence type="ECO:0000259" key="10">
    <source>
        <dbReference type="Pfam" id="PF12161"/>
    </source>
</evidence>
<dbReference type="Gene3D" id="3.40.50.150">
    <property type="entry name" value="Vaccinia Virus protein VP39"/>
    <property type="match status" value="1"/>
</dbReference>
<keyword evidence="4" id="KW-0808">Transferase</keyword>
<dbReference type="Gene3D" id="3.90.220.20">
    <property type="entry name" value="DNA methylase specificity domains"/>
    <property type="match status" value="1"/>
</dbReference>
<dbReference type="EMBL" id="BAAARK010000021">
    <property type="protein sequence ID" value="GAA2676708.1"/>
    <property type="molecule type" value="Genomic_DNA"/>
</dbReference>
<name>A0ABN3SGG1_9ACTN</name>
<proteinExistence type="inferred from homology"/>
<evidence type="ECO:0000313" key="12">
    <source>
        <dbReference type="Proteomes" id="UP001500994"/>
    </source>
</evidence>
<feature type="domain" description="N6 adenine-specific DNA methyltransferase N-terminal" evidence="10">
    <location>
        <begin position="6"/>
        <end position="130"/>
    </location>
</feature>
<gene>
    <name evidence="11" type="ORF">GCM10009864_55250</name>
</gene>
<dbReference type="PANTHER" id="PTHR42933:SF4">
    <property type="entry name" value="TYPE I RESTRICTION ENZYME ECOKI METHYLASE SUBUNIT"/>
    <property type="match status" value="1"/>
</dbReference>
<evidence type="ECO:0000256" key="2">
    <source>
        <dbReference type="ARBA" id="ARBA00011900"/>
    </source>
</evidence>
<dbReference type="InterPro" id="IPR022749">
    <property type="entry name" value="D12N6_MeTrfase_N"/>
</dbReference>
<dbReference type="InterPro" id="IPR051537">
    <property type="entry name" value="DNA_Adenine_Mtase"/>
</dbReference>
<dbReference type="Pfam" id="PF12161">
    <property type="entry name" value="HsdM_N"/>
    <property type="match status" value="1"/>
</dbReference>
<evidence type="ECO:0000256" key="4">
    <source>
        <dbReference type="ARBA" id="ARBA00022679"/>
    </source>
</evidence>
<evidence type="ECO:0000256" key="1">
    <source>
        <dbReference type="ARBA" id="ARBA00006594"/>
    </source>
</evidence>